<feature type="compositionally biased region" description="Low complexity" evidence="1">
    <location>
        <begin position="23"/>
        <end position="42"/>
    </location>
</feature>
<gene>
    <name evidence="2" type="ORF">N303_14451</name>
</gene>
<name>A0A091G6M8_CUCCA</name>
<dbReference type="AlphaFoldDB" id="A0A091G6M8"/>
<feature type="compositionally biased region" description="Polar residues" evidence="1">
    <location>
        <begin position="63"/>
        <end position="74"/>
    </location>
</feature>
<keyword evidence="3" id="KW-1185">Reference proteome</keyword>
<accession>A0A091G6M8</accession>
<organism evidence="2 3">
    <name type="scientific">Cuculus canorus</name>
    <name type="common">Common cuckoo</name>
    <dbReference type="NCBI Taxonomy" id="55661"/>
    <lineage>
        <taxon>Eukaryota</taxon>
        <taxon>Metazoa</taxon>
        <taxon>Chordata</taxon>
        <taxon>Craniata</taxon>
        <taxon>Vertebrata</taxon>
        <taxon>Euteleostomi</taxon>
        <taxon>Archelosauria</taxon>
        <taxon>Archosauria</taxon>
        <taxon>Dinosauria</taxon>
        <taxon>Saurischia</taxon>
        <taxon>Theropoda</taxon>
        <taxon>Coelurosauria</taxon>
        <taxon>Aves</taxon>
        <taxon>Neognathae</taxon>
        <taxon>Neoaves</taxon>
        <taxon>Otidimorphae</taxon>
        <taxon>Cuculiformes</taxon>
        <taxon>Cuculidae</taxon>
        <taxon>Cuculus</taxon>
    </lineage>
</organism>
<feature type="compositionally biased region" description="Polar residues" evidence="1">
    <location>
        <begin position="92"/>
        <end position="104"/>
    </location>
</feature>
<sequence length="104" mass="10002">TTQIPIASTLLPPSATTPQVPLASIPASPNATTTSASAPPTASAMLSTGVASTAAILVTSTAVPSADPSTQKPAQTLPTTTDVTILTSDGTATSQAPTGPMATS</sequence>
<feature type="non-terminal residue" evidence="2">
    <location>
        <position position="1"/>
    </location>
</feature>
<dbReference type="Proteomes" id="UP000053760">
    <property type="component" value="Unassembled WGS sequence"/>
</dbReference>
<protein>
    <submittedName>
        <fullName evidence="2">Uncharacterized protein</fullName>
    </submittedName>
</protein>
<evidence type="ECO:0000313" key="2">
    <source>
        <dbReference type="EMBL" id="KFO76991.1"/>
    </source>
</evidence>
<proteinExistence type="predicted"/>
<evidence type="ECO:0000256" key="1">
    <source>
        <dbReference type="SAM" id="MobiDB-lite"/>
    </source>
</evidence>
<dbReference type="EMBL" id="KL447763">
    <property type="protein sequence ID" value="KFO76991.1"/>
    <property type="molecule type" value="Genomic_DNA"/>
</dbReference>
<feature type="non-terminal residue" evidence="2">
    <location>
        <position position="104"/>
    </location>
</feature>
<reference evidence="2 3" key="1">
    <citation type="submission" date="2014-04" db="EMBL/GenBank/DDBJ databases">
        <title>Genome evolution of avian class.</title>
        <authorList>
            <person name="Zhang G."/>
            <person name="Li C."/>
        </authorList>
    </citation>
    <scope>NUCLEOTIDE SEQUENCE [LARGE SCALE GENOMIC DNA]</scope>
    <source>
        <strain evidence="2">BGI_N303</strain>
    </source>
</reference>
<feature type="compositionally biased region" description="Low complexity" evidence="1">
    <location>
        <begin position="76"/>
        <end position="91"/>
    </location>
</feature>
<evidence type="ECO:0000313" key="3">
    <source>
        <dbReference type="Proteomes" id="UP000053760"/>
    </source>
</evidence>
<feature type="region of interest" description="Disordered" evidence="1">
    <location>
        <begin position="63"/>
        <end position="104"/>
    </location>
</feature>
<feature type="region of interest" description="Disordered" evidence="1">
    <location>
        <begin position="1"/>
        <end position="42"/>
    </location>
</feature>